<organism evidence="6">
    <name type="scientific">Diabrotica virgifera virgifera</name>
    <name type="common">western corn rootworm</name>
    <dbReference type="NCBI Taxonomy" id="50390"/>
    <lineage>
        <taxon>Eukaryota</taxon>
        <taxon>Metazoa</taxon>
        <taxon>Ecdysozoa</taxon>
        <taxon>Arthropoda</taxon>
        <taxon>Hexapoda</taxon>
        <taxon>Insecta</taxon>
        <taxon>Pterygota</taxon>
        <taxon>Neoptera</taxon>
        <taxon>Endopterygota</taxon>
        <taxon>Coleoptera</taxon>
        <taxon>Polyphaga</taxon>
        <taxon>Cucujiformia</taxon>
        <taxon>Chrysomeloidea</taxon>
        <taxon>Chrysomelidae</taxon>
        <taxon>Galerucinae</taxon>
        <taxon>Diabroticina</taxon>
        <taxon>Diabroticites</taxon>
        <taxon>Diabrotica</taxon>
    </lineage>
</organism>
<dbReference type="InterPro" id="IPR050271">
    <property type="entry name" value="UDP-glycosyltransferase"/>
</dbReference>
<feature type="signal peptide" evidence="5">
    <location>
        <begin position="1"/>
        <end position="19"/>
    </location>
</feature>
<dbReference type="RefSeq" id="XP_028144761.1">
    <property type="nucleotide sequence ID" value="XM_028288960.1"/>
</dbReference>
<comment type="subcellular location">
    <subcellularLocation>
        <location evidence="5">Membrane</location>
        <topology evidence="5">Single-pass membrane protein</topology>
    </subcellularLocation>
</comment>
<evidence type="ECO:0000313" key="6">
    <source>
        <dbReference type="RefSeq" id="XP_028144761.1"/>
    </source>
</evidence>
<proteinExistence type="inferred from homology"/>
<protein>
    <recommendedName>
        <fullName evidence="5">UDP-glucuronosyltransferase</fullName>
        <ecNumber evidence="5">2.4.1.17</ecNumber>
    </recommendedName>
</protein>
<evidence type="ECO:0000256" key="3">
    <source>
        <dbReference type="ARBA" id="ARBA00022679"/>
    </source>
</evidence>
<dbReference type="PROSITE" id="PS00375">
    <property type="entry name" value="UDPGT"/>
    <property type="match status" value="1"/>
</dbReference>
<comment type="catalytic activity">
    <reaction evidence="5">
        <text>glucuronate acceptor + UDP-alpha-D-glucuronate = acceptor beta-D-glucuronoside + UDP + H(+)</text>
        <dbReference type="Rhea" id="RHEA:21032"/>
        <dbReference type="ChEBI" id="CHEBI:15378"/>
        <dbReference type="ChEBI" id="CHEBI:58052"/>
        <dbReference type="ChEBI" id="CHEBI:58223"/>
        <dbReference type="ChEBI" id="CHEBI:132367"/>
        <dbReference type="ChEBI" id="CHEBI:132368"/>
        <dbReference type="EC" id="2.4.1.17"/>
    </reaction>
</comment>
<evidence type="ECO:0000256" key="5">
    <source>
        <dbReference type="RuleBase" id="RU362059"/>
    </source>
</evidence>
<dbReference type="AlphaFoldDB" id="A0A6P7G6Q5"/>
<keyword evidence="5" id="KW-1133">Transmembrane helix</keyword>
<dbReference type="InParanoid" id="A0A6P7G6Q5"/>
<dbReference type="Gene3D" id="3.40.50.2000">
    <property type="entry name" value="Glycogen Phosphorylase B"/>
    <property type="match status" value="2"/>
</dbReference>
<reference evidence="6" key="1">
    <citation type="submission" date="2025-08" db="UniProtKB">
        <authorList>
            <consortium name="RefSeq"/>
        </authorList>
    </citation>
    <scope>IDENTIFICATION</scope>
    <source>
        <tissue evidence="6">Whole insect</tissue>
    </source>
</reference>
<feature type="chain" id="PRO_5028524033" description="UDP-glucuronosyltransferase" evidence="5">
    <location>
        <begin position="20"/>
        <end position="511"/>
    </location>
</feature>
<sequence length="511" mass="57995">MKLVAIVAIFMCSVALTRGYRILGVFSYCGHSHFSLGYRIASELAARGHDVTMITCNPQNKGVKNLKEVSVEGFKRHLESFNADLADFGQMSFWGQLEWIKGLGIAYTEYVLTAPEVKQLWNSNQEFDLVVMEHFINDAATIFHHRFNCPLVILAPGPMSMMNNYLVGNLAPPSYVPSILGNYDAEMNYWERLSNTYKFIMGEIFMHTKFIPAHNELLKRVFPDAPDLNTILYNASLILITSHVSLIDAMPLQQNIKEIGGYHVTDPEPLPKNLKDFLDSAKDGAIIFSMGSNLKSSDFEPEKKRAILKAFSKIKQKVLWKFETDLPEKSDNVMISSWLPQKDALAHPNVIGFIGHGGLLGTIEAIYHGVPILGMPIFWDQMKNIEEAVRKGYGVKLNFADLTEETFEKSLNELINNPKYRECAKTRSKIMHDQPTKQIDEAMFWVEYVVRHKGAPHLRSQSVKLRWYQLYLLDVIALPILAVVILVLVIRQCVNVVVFSKNSSNKKAKKH</sequence>
<dbReference type="OrthoDB" id="5835829at2759"/>
<dbReference type="GO" id="GO:0015020">
    <property type="term" value="F:glucuronosyltransferase activity"/>
    <property type="evidence" value="ECO:0007669"/>
    <property type="project" value="UniProtKB-EC"/>
</dbReference>
<dbReference type="SUPFAM" id="SSF53756">
    <property type="entry name" value="UDP-Glycosyltransferase/glycogen phosphorylase"/>
    <property type="match status" value="1"/>
</dbReference>
<dbReference type="Pfam" id="PF00201">
    <property type="entry name" value="UDPGT"/>
    <property type="match status" value="1"/>
</dbReference>
<dbReference type="EC" id="2.4.1.17" evidence="5"/>
<gene>
    <name evidence="6" type="primary">LOC114338372</name>
</gene>
<name>A0A6P7G6Q5_DIAVI</name>
<keyword evidence="5" id="KW-0812">Transmembrane</keyword>
<keyword evidence="2 4" id="KW-0328">Glycosyltransferase</keyword>
<comment type="similarity">
    <text evidence="1 4">Belongs to the UDP-glycosyltransferase family.</text>
</comment>
<feature type="transmembrane region" description="Helical" evidence="5">
    <location>
        <begin position="467"/>
        <end position="490"/>
    </location>
</feature>
<dbReference type="InterPro" id="IPR035595">
    <property type="entry name" value="UDP_glycos_trans_CS"/>
</dbReference>
<dbReference type="PANTHER" id="PTHR48043">
    <property type="entry name" value="EG:EG0003.4 PROTEIN-RELATED"/>
    <property type="match status" value="1"/>
</dbReference>
<dbReference type="GO" id="GO:0016020">
    <property type="term" value="C:membrane"/>
    <property type="evidence" value="ECO:0007669"/>
    <property type="project" value="UniProtKB-SubCell"/>
</dbReference>
<accession>A0A6P7G6Q5</accession>
<dbReference type="InterPro" id="IPR002213">
    <property type="entry name" value="UDP_glucos_trans"/>
</dbReference>
<evidence type="ECO:0000256" key="4">
    <source>
        <dbReference type="RuleBase" id="RU003718"/>
    </source>
</evidence>
<dbReference type="CDD" id="cd03784">
    <property type="entry name" value="GT1_Gtf-like"/>
    <property type="match status" value="1"/>
</dbReference>
<dbReference type="PANTHER" id="PTHR48043:SF159">
    <property type="entry name" value="EG:EG0003.4 PROTEIN-RELATED"/>
    <property type="match status" value="1"/>
</dbReference>
<keyword evidence="5" id="KW-0472">Membrane</keyword>
<keyword evidence="3 4" id="KW-0808">Transferase</keyword>
<evidence type="ECO:0000256" key="2">
    <source>
        <dbReference type="ARBA" id="ARBA00022676"/>
    </source>
</evidence>
<evidence type="ECO:0000256" key="1">
    <source>
        <dbReference type="ARBA" id="ARBA00009995"/>
    </source>
</evidence>
<dbReference type="FunFam" id="3.40.50.2000:FF:000050">
    <property type="entry name" value="UDP-glucuronosyltransferase"/>
    <property type="match status" value="1"/>
</dbReference>
<keyword evidence="5" id="KW-0732">Signal</keyword>